<evidence type="ECO:0000256" key="6">
    <source>
        <dbReference type="SAM" id="Phobius"/>
    </source>
</evidence>
<evidence type="ECO:0000256" key="3">
    <source>
        <dbReference type="ARBA" id="ARBA00022692"/>
    </source>
</evidence>
<dbReference type="PANTHER" id="PTHR47089">
    <property type="entry name" value="ABC TRANSPORTER, PERMEASE PROTEIN"/>
    <property type="match status" value="1"/>
</dbReference>
<proteinExistence type="predicted"/>
<feature type="transmembrane region" description="Helical" evidence="6">
    <location>
        <begin position="277"/>
        <end position="296"/>
    </location>
</feature>
<sequence length="362" mass="39200">MSKKASGKFKLNSDIFKSFSISIVAIVLALFISVFFVMWAKSFSFGEAATLLFKSIWKGSFGTKLNFIETMVFATPLIFTGLAHAIAFKTGLFNIGVEGQFIIGMITATLVGLIPGIPAPIHQIIILACGVLAGAIWAGIPGYLKARMGTNEVVNTIMMNFIAMHLSNYLTMGPFHKEGAASTELIQPSAELYRFLGENNRLSIGLFIGIIFAFLVYILFWKTTIGYEIRAVGLSPTSAEYGGINIKRNIILAMVISGVVAGIGGAIHTMGVEHQSMQLFSFPNYGFDGIAVALVAKSNPIGIIFSAILFAALNYSSGTLMLYGIPKTIVYLIQGIIILFIAGEYVFRLISERKKKGALLNE</sequence>
<evidence type="ECO:0000256" key="1">
    <source>
        <dbReference type="ARBA" id="ARBA00004651"/>
    </source>
</evidence>
<organism evidence="7 8">
    <name type="scientific">Clostridium cochlearium</name>
    <dbReference type="NCBI Taxonomy" id="1494"/>
    <lineage>
        <taxon>Bacteria</taxon>
        <taxon>Bacillati</taxon>
        <taxon>Bacillota</taxon>
        <taxon>Clostridia</taxon>
        <taxon>Eubacteriales</taxon>
        <taxon>Clostridiaceae</taxon>
        <taxon>Clostridium</taxon>
    </lineage>
</organism>
<dbReference type="InterPro" id="IPR001851">
    <property type="entry name" value="ABC_transp_permease"/>
</dbReference>
<dbReference type="GO" id="GO:0005886">
    <property type="term" value="C:plasma membrane"/>
    <property type="evidence" value="ECO:0007669"/>
    <property type="project" value="UniProtKB-SubCell"/>
</dbReference>
<dbReference type="Pfam" id="PF02653">
    <property type="entry name" value="BPD_transp_2"/>
    <property type="match status" value="1"/>
</dbReference>
<evidence type="ECO:0000256" key="5">
    <source>
        <dbReference type="ARBA" id="ARBA00023136"/>
    </source>
</evidence>
<dbReference type="PANTHER" id="PTHR47089:SF1">
    <property type="entry name" value="GUANOSINE ABC TRANSPORTER PERMEASE PROTEIN NUPP"/>
    <property type="match status" value="1"/>
</dbReference>
<feature type="transmembrane region" description="Helical" evidence="6">
    <location>
        <begin position="153"/>
        <end position="170"/>
    </location>
</feature>
<reference evidence="7 8" key="1">
    <citation type="submission" date="2018-06" db="EMBL/GenBank/DDBJ databases">
        <authorList>
            <consortium name="Pathogen Informatics"/>
            <person name="Doyle S."/>
        </authorList>
    </citation>
    <scope>NUCLEOTIDE SEQUENCE [LARGE SCALE GENOMIC DNA]</scope>
    <source>
        <strain evidence="7 8">NCTC13028</strain>
    </source>
</reference>
<protein>
    <submittedName>
        <fullName evidence="7">Galactoside transport system permease protein mglC</fullName>
    </submittedName>
</protein>
<evidence type="ECO:0000256" key="4">
    <source>
        <dbReference type="ARBA" id="ARBA00022989"/>
    </source>
</evidence>
<feature type="transmembrane region" description="Helical" evidence="6">
    <location>
        <begin position="202"/>
        <end position="220"/>
    </location>
</feature>
<dbReference type="GO" id="GO:0022857">
    <property type="term" value="F:transmembrane transporter activity"/>
    <property type="evidence" value="ECO:0007669"/>
    <property type="project" value="InterPro"/>
</dbReference>
<dbReference type="EMBL" id="UAWC01000007">
    <property type="protein sequence ID" value="SQB34261.1"/>
    <property type="molecule type" value="Genomic_DNA"/>
</dbReference>
<keyword evidence="3 6" id="KW-0812">Transmembrane</keyword>
<gene>
    <name evidence="7" type="primary">mglC_1</name>
    <name evidence="7" type="ORF">NCTC13028_01155</name>
</gene>
<evidence type="ECO:0000313" key="7">
    <source>
        <dbReference type="EMBL" id="SQB34261.1"/>
    </source>
</evidence>
<feature type="transmembrane region" description="Helical" evidence="6">
    <location>
        <begin position="124"/>
        <end position="144"/>
    </location>
</feature>
<dbReference type="RefSeq" id="WP_111921427.1">
    <property type="nucleotide sequence ID" value="NZ_UAWC01000007.1"/>
</dbReference>
<feature type="transmembrane region" description="Helical" evidence="6">
    <location>
        <begin position="67"/>
        <end position="88"/>
    </location>
</feature>
<dbReference type="Proteomes" id="UP000250223">
    <property type="component" value="Unassembled WGS sequence"/>
</dbReference>
<name>A0A2X2W8D6_CLOCO</name>
<evidence type="ECO:0000256" key="2">
    <source>
        <dbReference type="ARBA" id="ARBA00022475"/>
    </source>
</evidence>
<keyword evidence="5 6" id="KW-0472">Membrane</keyword>
<dbReference type="AlphaFoldDB" id="A0A2X2W8D6"/>
<dbReference type="CDD" id="cd06580">
    <property type="entry name" value="TM_PBP1_transp_TpRbsC_like"/>
    <property type="match status" value="1"/>
</dbReference>
<evidence type="ECO:0000313" key="8">
    <source>
        <dbReference type="Proteomes" id="UP000250223"/>
    </source>
</evidence>
<comment type="subcellular location">
    <subcellularLocation>
        <location evidence="1">Cell membrane</location>
        <topology evidence="1">Multi-pass membrane protein</topology>
    </subcellularLocation>
</comment>
<feature type="transmembrane region" description="Helical" evidence="6">
    <location>
        <begin position="100"/>
        <end position="118"/>
    </location>
</feature>
<keyword evidence="2" id="KW-1003">Cell membrane</keyword>
<accession>A0A2X2W8D6</accession>
<keyword evidence="4 6" id="KW-1133">Transmembrane helix</keyword>
<feature type="transmembrane region" description="Helical" evidence="6">
    <location>
        <begin position="21"/>
        <end position="40"/>
    </location>
</feature>
<feature type="transmembrane region" description="Helical" evidence="6">
    <location>
        <begin position="303"/>
        <end position="323"/>
    </location>
</feature>
<feature type="transmembrane region" description="Helical" evidence="6">
    <location>
        <begin position="329"/>
        <end position="347"/>
    </location>
</feature>
<feature type="transmembrane region" description="Helical" evidence="6">
    <location>
        <begin position="250"/>
        <end position="271"/>
    </location>
</feature>